<dbReference type="InterPro" id="IPR001972">
    <property type="entry name" value="Stomatin_HflK_fam"/>
</dbReference>
<dbReference type="InterPro" id="IPR049142">
    <property type="entry name" value="MS_channel_1st"/>
</dbReference>
<evidence type="ECO:0000256" key="3">
    <source>
        <dbReference type="ARBA" id="ARBA00008164"/>
    </source>
</evidence>
<sequence length="701" mass="79883">MNYRSFSIIPELSNNLISDRFTQMDNLFSRITGEKPISDTPSYNLLQHDKNKYELTISLPGYQKEEIEISVLSDQLIINTKEELKKKQIDKEKKINWLHKGIVKNNFHLNFKLNHKINIQSANLEDGLLKLIFCYDIPEKEKPKKISINSSKINNASGWITNNHIIFIEYIFNFIISLIILFAGYFFSKIVFKTINKFMRKKNVDIIVSEFLCYIIKYSIIIFSIITSLGCIGIQTTSIIAIIGAAGLAIGLALQGSLSNFAAGVLLVVLRYFRKGDYVNICGIHGKIKIVKIFATKLKTKDGKIVIIPNNKIISSNIINYSEESHRLMDIIINTDYSADIKFVKQIIYKIIQDDKRILKEKKITVRLNKLGESSLDFLVRGWVNKKELHQVTSDILEKIKIELEKNNITIPVKFVPQGYQWTIERFGKYILTLQPGINFIIPLVDRVGKKINMMEQVLNIPSQEIISKDNANVTIDAICFMQIIDANSAAYKVSNLEVAITNLTMTNIRTVLGNMELDEMLSKRDSINTQLLNIIDEATKPWGVKITRIEIKDIKPPAELIESMNAQMKAERTKRADILEAEGIRQAEILKAEGNKQAQILKAEGDRQAEFLKSETKERNAQAEAYATKLISDAINSGNIKSIQYFIAQEYTKALKEIGSSKSSKILMMPIDSGKLFQAILGFSEIFRKNSFQEKQEKNK</sequence>
<dbReference type="Pfam" id="PF00011">
    <property type="entry name" value="HSP20"/>
    <property type="match status" value="1"/>
</dbReference>
<protein>
    <recommendedName>
        <fullName evidence="11">SHSP domain-containing protein</fullName>
    </recommendedName>
</protein>
<keyword evidence="4" id="KW-1003">Cell membrane</keyword>
<comment type="similarity">
    <text evidence="8 9">Belongs to the small heat shock protein (HSP20) family.</text>
</comment>
<evidence type="ECO:0000259" key="11">
    <source>
        <dbReference type="PROSITE" id="PS01031"/>
    </source>
</evidence>
<dbReference type="InterPro" id="IPR002068">
    <property type="entry name" value="A-crystallin/Hsp20_dom"/>
</dbReference>
<dbReference type="InterPro" id="IPR036013">
    <property type="entry name" value="Band_7/SPFH_dom_sf"/>
</dbReference>
<dbReference type="PANTHER" id="PTHR30221">
    <property type="entry name" value="SMALL-CONDUCTANCE MECHANOSENSITIVE CHANNEL"/>
    <property type="match status" value="1"/>
</dbReference>
<dbReference type="Pfam" id="PF01145">
    <property type="entry name" value="Band_7"/>
    <property type="match status" value="1"/>
</dbReference>
<dbReference type="PANTHER" id="PTHR30221:SF1">
    <property type="entry name" value="SMALL-CONDUCTANCE MECHANOSENSITIVE CHANNEL"/>
    <property type="match status" value="1"/>
</dbReference>
<dbReference type="CDD" id="cd08829">
    <property type="entry name" value="SPFH_paraslipin"/>
    <property type="match status" value="1"/>
</dbReference>
<dbReference type="InterPro" id="IPR008910">
    <property type="entry name" value="MSC_TM_helix"/>
</dbReference>
<dbReference type="Gene3D" id="2.30.30.60">
    <property type="match status" value="1"/>
</dbReference>
<dbReference type="SUPFAM" id="SSF117892">
    <property type="entry name" value="Band 7/SPFH domain"/>
    <property type="match status" value="1"/>
</dbReference>
<evidence type="ECO:0000256" key="8">
    <source>
        <dbReference type="PROSITE-ProRule" id="PRU00285"/>
    </source>
</evidence>
<dbReference type="InterPro" id="IPR045275">
    <property type="entry name" value="MscS_archaea/bacteria_type"/>
</dbReference>
<accession>A0A1B0C786</accession>
<dbReference type="Proteomes" id="UP000092460">
    <property type="component" value="Unassembled WGS sequence"/>
</dbReference>
<dbReference type="InterPro" id="IPR018080">
    <property type="entry name" value="Band_7/stomatin-like_CS"/>
</dbReference>
<dbReference type="EnsemblMetazoa" id="GPPI051086-RA">
    <property type="protein sequence ID" value="GPPI051086-PA"/>
    <property type="gene ID" value="GPPI051086"/>
</dbReference>
<dbReference type="EMBL" id="JXJN01027827">
    <property type="status" value="NOT_ANNOTATED_CDS"/>
    <property type="molecule type" value="Genomic_DNA"/>
</dbReference>
<dbReference type="STRING" id="67801.A0A1B0C786"/>
<dbReference type="Pfam" id="PF00924">
    <property type="entry name" value="MS_channel_2nd"/>
    <property type="match status" value="1"/>
</dbReference>
<keyword evidence="7 10" id="KW-0472">Membrane</keyword>
<dbReference type="GO" id="GO:0008381">
    <property type="term" value="F:mechanosensitive monoatomic ion channel activity"/>
    <property type="evidence" value="ECO:0007669"/>
    <property type="project" value="InterPro"/>
</dbReference>
<evidence type="ECO:0000313" key="12">
    <source>
        <dbReference type="EnsemblMetazoa" id="GPPI051086-PA"/>
    </source>
</evidence>
<evidence type="ECO:0000256" key="1">
    <source>
        <dbReference type="ARBA" id="ARBA00004651"/>
    </source>
</evidence>
<dbReference type="GO" id="GO:0009898">
    <property type="term" value="C:cytoplasmic side of plasma membrane"/>
    <property type="evidence" value="ECO:0007669"/>
    <property type="project" value="UniProtKB-ARBA"/>
</dbReference>
<dbReference type="PRINTS" id="PR00721">
    <property type="entry name" value="STOMATIN"/>
</dbReference>
<dbReference type="Pfam" id="PF05552">
    <property type="entry name" value="MS_channel_1st_1"/>
    <property type="match status" value="1"/>
</dbReference>
<evidence type="ECO:0000256" key="9">
    <source>
        <dbReference type="RuleBase" id="RU003616"/>
    </source>
</evidence>
<dbReference type="InterPro" id="IPR008978">
    <property type="entry name" value="HSP20-like_chaperone"/>
</dbReference>
<dbReference type="FunFam" id="3.30.479.30:FF:000004">
    <property type="entry name" value="Putative membrane protease family, stomatin"/>
    <property type="match status" value="1"/>
</dbReference>
<evidence type="ECO:0000256" key="7">
    <source>
        <dbReference type="ARBA" id="ARBA00023136"/>
    </source>
</evidence>
<dbReference type="SUPFAM" id="SSF49764">
    <property type="entry name" value="HSP20-like chaperones"/>
    <property type="match status" value="1"/>
</dbReference>
<reference evidence="13" key="1">
    <citation type="submission" date="2015-01" db="EMBL/GenBank/DDBJ databases">
        <authorList>
            <person name="Aksoy S."/>
            <person name="Warren W."/>
            <person name="Wilson R.K."/>
        </authorList>
    </citation>
    <scope>NUCLEOTIDE SEQUENCE [LARGE SCALE GENOMIC DNA]</scope>
    <source>
        <strain evidence="13">IAEA</strain>
    </source>
</reference>
<dbReference type="Gene3D" id="3.30.70.100">
    <property type="match status" value="1"/>
</dbReference>
<dbReference type="VEuPathDB" id="VectorBase:GPPI051086"/>
<dbReference type="Gene3D" id="2.60.40.790">
    <property type="match status" value="1"/>
</dbReference>
<dbReference type="InterPro" id="IPR006685">
    <property type="entry name" value="MscS_channel_2nd"/>
</dbReference>
<evidence type="ECO:0000256" key="2">
    <source>
        <dbReference type="ARBA" id="ARBA00008017"/>
    </source>
</evidence>
<evidence type="ECO:0000256" key="5">
    <source>
        <dbReference type="ARBA" id="ARBA00022692"/>
    </source>
</evidence>
<dbReference type="InterPro" id="IPR011014">
    <property type="entry name" value="MscS_channel_TM-2"/>
</dbReference>
<dbReference type="Pfam" id="PF21082">
    <property type="entry name" value="MS_channel_3rd"/>
    <property type="match status" value="1"/>
</dbReference>
<keyword evidence="6 10" id="KW-1133">Transmembrane helix</keyword>
<evidence type="ECO:0000256" key="4">
    <source>
        <dbReference type="ARBA" id="ARBA00022475"/>
    </source>
</evidence>
<feature type="domain" description="SHSP" evidence="11">
    <location>
        <begin position="34"/>
        <end position="151"/>
    </location>
</feature>
<feature type="transmembrane region" description="Helical" evidence="10">
    <location>
        <begin position="170"/>
        <end position="192"/>
    </location>
</feature>
<evidence type="ECO:0000256" key="6">
    <source>
        <dbReference type="ARBA" id="ARBA00022989"/>
    </source>
</evidence>
<comment type="similarity">
    <text evidence="3">Belongs to the band 7/mec-2 family.</text>
</comment>
<dbReference type="PROSITE" id="PS01270">
    <property type="entry name" value="BAND_7"/>
    <property type="match status" value="1"/>
</dbReference>
<organism evidence="12 13">
    <name type="scientific">Glossina palpalis gambiensis</name>
    <dbReference type="NCBI Taxonomy" id="67801"/>
    <lineage>
        <taxon>Eukaryota</taxon>
        <taxon>Metazoa</taxon>
        <taxon>Ecdysozoa</taxon>
        <taxon>Arthropoda</taxon>
        <taxon>Hexapoda</taxon>
        <taxon>Insecta</taxon>
        <taxon>Pterygota</taxon>
        <taxon>Neoptera</taxon>
        <taxon>Endopterygota</taxon>
        <taxon>Diptera</taxon>
        <taxon>Brachycera</taxon>
        <taxon>Muscomorpha</taxon>
        <taxon>Hippoboscoidea</taxon>
        <taxon>Glossinidae</taxon>
        <taxon>Glossina</taxon>
    </lineage>
</organism>
<dbReference type="Gene3D" id="3.30.479.30">
    <property type="entry name" value="Band 7 domain"/>
    <property type="match status" value="1"/>
</dbReference>
<feature type="transmembrane region" description="Helical" evidence="10">
    <location>
        <begin position="238"/>
        <end position="270"/>
    </location>
</feature>
<name>A0A1B0C786_9MUSC</name>
<dbReference type="Gene3D" id="1.10.287.1260">
    <property type="match status" value="1"/>
</dbReference>
<dbReference type="InterPro" id="IPR049278">
    <property type="entry name" value="MS_channel_C"/>
</dbReference>
<keyword evidence="13" id="KW-1185">Reference proteome</keyword>
<evidence type="ECO:0000313" key="13">
    <source>
        <dbReference type="Proteomes" id="UP000092460"/>
    </source>
</evidence>
<dbReference type="SUPFAM" id="SSF50182">
    <property type="entry name" value="Sm-like ribonucleoproteins"/>
    <property type="match status" value="1"/>
</dbReference>
<dbReference type="SUPFAM" id="SSF82689">
    <property type="entry name" value="Mechanosensitive channel protein MscS (YggB), C-terminal domain"/>
    <property type="match status" value="1"/>
</dbReference>
<dbReference type="AlphaFoldDB" id="A0A1B0C786"/>
<dbReference type="SUPFAM" id="SSF82861">
    <property type="entry name" value="Mechanosensitive channel protein MscS (YggB), transmembrane region"/>
    <property type="match status" value="1"/>
</dbReference>
<keyword evidence="5 10" id="KW-0812">Transmembrane</keyword>
<dbReference type="InterPro" id="IPR023408">
    <property type="entry name" value="MscS_beta-dom_sf"/>
</dbReference>
<comment type="similarity">
    <text evidence="2">Belongs to the MscS (TC 1.A.23) family.</text>
</comment>
<proteinExistence type="inferred from homology"/>
<dbReference type="InterPro" id="IPR010920">
    <property type="entry name" value="LSM_dom_sf"/>
</dbReference>
<evidence type="ECO:0000256" key="10">
    <source>
        <dbReference type="SAM" id="Phobius"/>
    </source>
</evidence>
<dbReference type="SMART" id="SM00244">
    <property type="entry name" value="PHB"/>
    <property type="match status" value="1"/>
</dbReference>
<dbReference type="InterPro" id="IPR011066">
    <property type="entry name" value="MscS_channel_C_sf"/>
</dbReference>
<dbReference type="InterPro" id="IPR001107">
    <property type="entry name" value="Band_7"/>
</dbReference>
<reference evidence="12" key="2">
    <citation type="submission" date="2020-05" db="UniProtKB">
        <authorList>
            <consortium name="EnsemblMetazoa"/>
        </authorList>
    </citation>
    <scope>IDENTIFICATION</scope>
    <source>
        <strain evidence="12">IAEA</strain>
    </source>
</reference>
<dbReference type="Pfam" id="PF21088">
    <property type="entry name" value="MS_channel_1st"/>
    <property type="match status" value="1"/>
</dbReference>
<dbReference type="PROSITE" id="PS01031">
    <property type="entry name" value="SHSP"/>
    <property type="match status" value="1"/>
</dbReference>
<comment type="subcellular location">
    <subcellularLocation>
        <location evidence="1">Cell membrane</location>
        <topology evidence="1">Multi-pass membrane protein</topology>
    </subcellularLocation>
</comment>